<evidence type="ECO:0000259" key="6">
    <source>
        <dbReference type="Pfam" id="PF08548"/>
    </source>
</evidence>
<dbReference type="GO" id="GO:0005615">
    <property type="term" value="C:extracellular space"/>
    <property type="evidence" value="ECO:0007669"/>
    <property type="project" value="InterPro"/>
</dbReference>
<feature type="domain" description="Peptidase M10 serralysin C-terminal" evidence="6">
    <location>
        <begin position="754"/>
        <end position="825"/>
    </location>
</feature>
<evidence type="ECO:0000256" key="5">
    <source>
        <dbReference type="ARBA" id="ARBA00022837"/>
    </source>
</evidence>
<dbReference type="Pfam" id="PF08548">
    <property type="entry name" value="Peptidase_M10_C"/>
    <property type="match status" value="1"/>
</dbReference>
<comment type="subcellular location">
    <subcellularLocation>
        <location evidence="2">Secreted</location>
    </subcellularLocation>
</comment>
<keyword evidence="5" id="KW-0106">Calcium</keyword>
<dbReference type="Gene3D" id="2.150.10.10">
    <property type="entry name" value="Serralysin-like metalloprotease, C-terminal"/>
    <property type="match status" value="3"/>
</dbReference>
<dbReference type="SUPFAM" id="SSF101908">
    <property type="entry name" value="Putative isomerase YbhE"/>
    <property type="match status" value="1"/>
</dbReference>
<dbReference type="PROSITE" id="PS00330">
    <property type="entry name" value="HEMOLYSIN_CALCIUM"/>
    <property type="match status" value="5"/>
</dbReference>
<dbReference type="Proteomes" id="UP000596192">
    <property type="component" value="Chromosome"/>
</dbReference>
<dbReference type="EMBL" id="CP066310">
    <property type="protein sequence ID" value="QQE89076.1"/>
    <property type="molecule type" value="Genomic_DNA"/>
</dbReference>
<dbReference type="PANTHER" id="PTHR38340:SF1">
    <property type="entry name" value="S-LAYER PROTEIN"/>
    <property type="match status" value="1"/>
</dbReference>
<dbReference type="InterPro" id="IPR001343">
    <property type="entry name" value="Hemolysn_Ca-bd"/>
</dbReference>
<accession>A0AAP9YE69</accession>
<protein>
    <submittedName>
        <fullName evidence="7">M10 family metallopeptidase C-terminal domain-containing protein</fullName>
    </submittedName>
</protein>
<dbReference type="InterPro" id="IPR050557">
    <property type="entry name" value="RTX_toxin/Mannuronan_C5-epim"/>
</dbReference>
<sequence>METSTLSSSVPNPTPRAATGKMLVDVAGHNDLSLALALQADSRVLLAGHSYDTGSRNHDFSLVRLNADGTLDTGFGSLGKARFDIAQDYDEGRSLSVQPDGRILLAGHSYTSDSGTYDFSVIRLNADGSLDTGFGDNGKVTVDIAGRYDQVNVLAVQPDGRILIAGYAGNGTDYDLSVIRLNADGSLDTGFGNGGKAIFYEAGFDYGYGLALQPDGKILLSGLASSDFGVIRLNADGSLDTGFGTGGKVRVDVGGETDIGRSLSVQPDGKILMAGYSYDTSGDYYHYNFSLIRLNADGSLDTAFGDGGKAIVDIAGSNDQGYSLALQEDGKILLAGSSYNPGSGSYEFSVIRLNADGSLDTGFGGDGKVSVDIARGDDSGHSLAVQPDGRILISGSSYSPVSRHYDFSVIRLNADGTLDKNFGALDDGIALVEGSDGNDELAGGNARELLLGKDGEDRLDGGARDDILDGGAGRDVLTGGTGADLFRVAAREDSYRTGSESLADRILDFDPGEDRLDLSALGFTGLGDGHDGTLAVQVNDAGTLTYLKSFEADAEGRRFEVVLEGDHTGLLGSGQLIFAPLALEGTGAGDRLTGTPVAEILAGKDGDDRLHGAGGDDLLDGGAGRDRLIGGSGADVFRISARNDSYRTDSEGFSDRIRDFDPGEDRLDLSALGFSGLGDGHDGTLAVRVNEAGTRTYLKSFEVDAEGRRFEIALDGDLADRLDSGNVLFEPVALEGSEASDSLIGSAAAESLSGGGGNDYLHGGAGDDSLDGGLGRDTLAGGSGADLFRFSSREDSHRTDGEGFSDLILDFKAGEDRIDLSTLGFSGLGDGLDGTLAVQVNDAGTHTYLKSFEADAEGRRFEIALEGDYGKQLSADALLFAAPAVTTTPLEVIGSTPPEQVG</sequence>
<evidence type="ECO:0000313" key="8">
    <source>
        <dbReference type="Proteomes" id="UP000596192"/>
    </source>
</evidence>
<proteinExistence type="predicted"/>
<comment type="cofactor">
    <cofactor evidence="1">
        <name>Ca(2+)</name>
        <dbReference type="ChEBI" id="CHEBI:29108"/>
    </cofactor>
</comment>
<keyword evidence="4" id="KW-0677">Repeat</keyword>
<reference evidence="7 8" key="1">
    <citation type="submission" date="2020-12" db="EMBL/GenBank/DDBJ databases">
        <title>Genomic Analysis and Response surface optimization of nitrogen-fixing conditions for A. chroococcum strain HR1, Isolation from rhizosphere soil.</title>
        <authorList>
            <person name="Li J."/>
            <person name="Yang H."/>
            <person name="Liu H."/>
            <person name="Wang C."/>
            <person name="Tian Y."/>
            <person name="Lu X.Y."/>
        </authorList>
    </citation>
    <scope>NUCLEOTIDE SEQUENCE [LARGE SCALE GENOMIC DNA]</scope>
    <source>
        <strain evidence="7 8">HR1</strain>
    </source>
</reference>
<gene>
    <name evidence="7" type="ORF">GKQ51_01525</name>
</gene>
<dbReference type="PANTHER" id="PTHR38340">
    <property type="entry name" value="S-LAYER PROTEIN"/>
    <property type="match status" value="1"/>
</dbReference>
<name>A0AAP9YE69_9GAMM</name>
<dbReference type="SUPFAM" id="SSF51120">
    <property type="entry name" value="beta-Roll"/>
    <property type="match status" value="3"/>
</dbReference>
<dbReference type="Pfam" id="PF00353">
    <property type="entry name" value="HemolysinCabind"/>
    <property type="match status" value="3"/>
</dbReference>
<dbReference type="InterPro" id="IPR011049">
    <property type="entry name" value="Serralysin-like_metalloprot_C"/>
</dbReference>
<dbReference type="InterPro" id="IPR018511">
    <property type="entry name" value="Hemolysin-typ_Ca-bd_CS"/>
</dbReference>
<evidence type="ECO:0000256" key="2">
    <source>
        <dbReference type="ARBA" id="ARBA00004613"/>
    </source>
</evidence>
<keyword evidence="3" id="KW-0964">Secreted</keyword>
<dbReference type="GO" id="GO:0005509">
    <property type="term" value="F:calcium ion binding"/>
    <property type="evidence" value="ECO:0007669"/>
    <property type="project" value="InterPro"/>
</dbReference>
<organism evidence="7 8">
    <name type="scientific">Azotobacter chroococcum</name>
    <dbReference type="NCBI Taxonomy" id="353"/>
    <lineage>
        <taxon>Bacteria</taxon>
        <taxon>Pseudomonadati</taxon>
        <taxon>Pseudomonadota</taxon>
        <taxon>Gammaproteobacteria</taxon>
        <taxon>Pseudomonadales</taxon>
        <taxon>Pseudomonadaceae</taxon>
        <taxon>Azotobacter</taxon>
    </lineage>
</organism>
<evidence type="ECO:0000256" key="3">
    <source>
        <dbReference type="ARBA" id="ARBA00022525"/>
    </source>
</evidence>
<dbReference type="NCBIfam" id="TIGR02608">
    <property type="entry name" value="delta_60_rpt"/>
    <property type="match status" value="7"/>
</dbReference>
<dbReference type="PRINTS" id="PR00313">
    <property type="entry name" value="CABNDNGRPT"/>
</dbReference>
<evidence type="ECO:0000313" key="7">
    <source>
        <dbReference type="EMBL" id="QQE89076.1"/>
    </source>
</evidence>
<dbReference type="AlphaFoldDB" id="A0AAP9YE69"/>
<dbReference type="InterPro" id="IPR013858">
    <property type="entry name" value="Peptidase_M10B_C"/>
</dbReference>
<dbReference type="Pfam" id="PF17164">
    <property type="entry name" value="DUF5122"/>
    <property type="match status" value="7"/>
</dbReference>
<evidence type="ECO:0000256" key="1">
    <source>
        <dbReference type="ARBA" id="ARBA00001913"/>
    </source>
</evidence>
<evidence type="ECO:0000256" key="4">
    <source>
        <dbReference type="ARBA" id="ARBA00022737"/>
    </source>
</evidence>
<dbReference type="RefSeq" id="WP_198867064.1">
    <property type="nucleotide sequence ID" value="NZ_CP066310.1"/>
</dbReference>
<dbReference type="InterPro" id="IPR013431">
    <property type="entry name" value="Delta_60_rpt"/>
</dbReference>
<dbReference type="Gene3D" id="2.80.10.50">
    <property type="match status" value="3"/>
</dbReference>